<evidence type="ECO:0000313" key="1">
    <source>
        <dbReference type="EMBL" id="RXE59121.1"/>
    </source>
</evidence>
<dbReference type="AlphaFoldDB" id="A0A4Q0I4E7"/>
<sequence length="170" mass="19633">MIKKTVLLIFLTSAFILTSCSFGGRIVYVGEEKAAKARMKEILAAIKDKDKEAMKALFSKKALDEANDVDDGVDYLFDFFQGDVQSWEIYKWSSGESIERGKKSLMLRAWYTVTTDKEKYMFFVIDYIKDTMNPDNAGLYTLRVIKAEDKETEFGYWQDMCIPGIYKPEQ</sequence>
<organism evidence="1 2">
    <name type="scientific">Acetivibrio mesophilus</name>
    <dbReference type="NCBI Taxonomy" id="2487273"/>
    <lineage>
        <taxon>Bacteria</taxon>
        <taxon>Bacillati</taxon>
        <taxon>Bacillota</taxon>
        <taxon>Clostridia</taxon>
        <taxon>Eubacteriales</taxon>
        <taxon>Oscillospiraceae</taxon>
        <taxon>Acetivibrio</taxon>
    </lineage>
</organism>
<dbReference type="Pfam" id="PF17117">
    <property type="entry name" value="DUF5104"/>
    <property type="match status" value="1"/>
</dbReference>
<protein>
    <submittedName>
        <fullName evidence="1">DUF5104 domain-containing protein</fullName>
    </submittedName>
</protein>
<reference evidence="2" key="1">
    <citation type="submission" date="2018-11" db="EMBL/GenBank/DDBJ databases">
        <title>Genome sequencing of a novel mesophilic and cellulolytic organism within the genus Hungateiclostridium.</title>
        <authorList>
            <person name="Rettenmaier R."/>
            <person name="Liebl W."/>
            <person name="Zverlov V."/>
        </authorList>
    </citation>
    <scope>NUCLEOTIDE SEQUENCE [LARGE SCALE GENOMIC DNA]</scope>
    <source>
        <strain evidence="2">N2K1</strain>
    </source>
</reference>
<name>A0A4Q0I4E7_9FIRM</name>
<dbReference type="PROSITE" id="PS51257">
    <property type="entry name" value="PROKAR_LIPOPROTEIN"/>
    <property type="match status" value="1"/>
</dbReference>
<dbReference type="Gene3D" id="3.10.450.50">
    <property type="match status" value="1"/>
</dbReference>
<keyword evidence="2" id="KW-1185">Reference proteome</keyword>
<dbReference type="InterPro" id="IPR031344">
    <property type="entry name" value="DUF5104"/>
</dbReference>
<dbReference type="EMBL" id="RLII01000009">
    <property type="protein sequence ID" value="RXE59121.1"/>
    <property type="molecule type" value="Genomic_DNA"/>
</dbReference>
<evidence type="ECO:0000313" key="2">
    <source>
        <dbReference type="Proteomes" id="UP000289166"/>
    </source>
</evidence>
<dbReference type="Proteomes" id="UP000289166">
    <property type="component" value="Unassembled WGS sequence"/>
</dbReference>
<gene>
    <name evidence="1" type="ORF">EFD62_09175</name>
</gene>
<comment type="caution">
    <text evidence="1">The sequence shown here is derived from an EMBL/GenBank/DDBJ whole genome shotgun (WGS) entry which is preliminary data.</text>
</comment>
<accession>A0A4Q0I4E7</accession>
<dbReference type="OrthoDB" id="2071028at2"/>
<proteinExistence type="predicted"/>